<dbReference type="SMART" id="SM00530">
    <property type="entry name" value="HTH_XRE"/>
    <property type="match status" value="1"/>
</dbReference>
<keyword evidence="3" id="KW-1185">Reference proteome</keyword>
<sequence>MTKLADLKKRLMAAPEFQREYATADAEFTVIEALIRARTMANLSQAELARRIGTTQSAIARLEGGGVSPSLSTLRKYAEATGTKLEINLVQAG</sequence>
<protein>
    <submittedName>
        <fullName evidence="2">Transcriptional regulator</fullName>
    </submittedName>
</protein>
<evidence type="ECO:0000313" key="2">
    <source>
        <dbReference type="EMBL" id="PIO98312.1"/>
    </source>
</evidence>
<dbReference type="CDD" id="cd00093">
    <property type="entry name" value="HTH_XRE"/>
    <property type="match status" value="1"/>
</dbReference>
<organism evidence="2 3">
    <name type="scientific">Pleomorphomonas carboxyditropha</name>
    <dbReference type="NCBI Taxonomy" id="2023338"/>
    <lineage>
        <taxon>Bacteria</taxon>
        <taxon>Pseudomonadati</taxon>
        <taxon>Pseudomonadota</taxon>
        <taxon>Alphaproteobacteria</taxon>
        <taxon>Hyphomicrobiales</taxon>
        <taxon>Pleomorphomonadaceae</taxon>
        <taxon>Pleomorphomonas</taxon>
    </lineage>
</organism>
<proteinExistence type="predicted"/>
<dbReference type="Proteomes" id="UP000231070">
    <property type="component" value="Unassembled WGS sequence"/>
</dbReference>
<dbReference type="Gene3D" id="1.10.260.40">
    <property type="entry name" value="lambda repressor-like DNA-binding domains"/>
    <property type="match status" value="1"/>
</dbReference>
<dbReference type="InterPro" id="IPR001387">
    <property type="entry name" value="Cro/C1-type_HTH"/>
</dbReference>
<dbReference type="OrthoDB" id="9792093at2"/>
<dbReference type="SUPFAM" id="SSF47413">
    <property type="entry name" value="lambda repressor-like DNA-binding domains"/>
    <property type="match status" value="1"/>
</dbReference>
<comment type="caution">
    <text evidence="2">The sequence shown here is derived from an EMBL/GenBank/DDBJ whole genome shotgun (WGS) entry which is preliminary data.</text>
</comment>
<dbReference type="InterPro" id="IPR010982">
    <property type="entry name" value="Lambda_DNA-bd_dom_sf"/>
</dbReference>
<dbReference type="PROSITE" id="PS50943">
    <property type="entry name" value="HTH_CROC1"/>
    <property type="match status" value="1"/>
</dbReference>
<feature type="domain" description="HTH cro/C1-type" evidence="1">
    <location>
        <begin position="34"/>
        <end position="88"/>
    </location>
</feature>
<evidence type="ECO:0000259" key="1">
    <source>
        <dbReference type="PROSITE" id="PS50943"/>
    </source>
</evidence>
<dbReference type="EMBL" id="NQVN01000010">
    <property type="protein sequence ID" value="PIO98312.1"/>
    <property type="molecule type" value="Genomic_DNA"/>
</dbReference>
<dbReference type="Pfam" id="PF01381">
    <property type="entry name" value="HTH_3"/>
    <property type="match status" value="1"/>
</dbReference>
<dbReference type="RefSeq" id="WP_100081338.1">
    <property type="nucleotide sequence ID" value="NZ_NQVN01000010.1"/>
</dbReference>
<evidence type="ECO:0000313" key="3">
    <source>
        <dbReference type="Proteomes" id="UP000231070"/>
    </source>
</evidence>
<name>A0A2G9WVG6_9HYPH</name>
<accession>A0A2G9WVG6</accession>
<reference evidence="2 3" key="1">
    <citation type="submission" date="2017-08" db="EMBL/GenBank/DDBJ databases">
        <title>Pleomorphomonas carboxidotrophicus sp. nov., a new mesophilic hydrogenogenic carboxidotroph.</title>
        <authorList>
            <person name="Esquivel-Elizondo S."/>
            <person name="Krajmalnik-Brown R."/>
            <person name="Maldonado J."/>
        </authorList>
    </citation>
    <scope>NUCLEOTIDE SEQUENCE [LARGE SCALE GENOMIC DNA]</scope>
    <source>
        <strain evidence="2 3">SVCO-16</strain>
    </source>
</reference>
<dbReference type="AlphaFoldDB" id="A0A2G9WVG6"/>
<dbReference type="GO" id="GO:0003677">
    <property type="term" value="F:DNA binding"/>
    <property type="evidence" value="ECO:0007669"/>
    <property type="project" value="InterPro"/>
</dbReference>
<gene>
    <name evidence="2" type="ORF">CJ014_15185</name>
</gene>